<dbReference type="PROSITE" id="PS50885">
    <property type="entry name" value="HAMP"/>
    <property type="match status" value="1"/>
</dbReference>
<dbReference type="PANTHER" id="PTHR43531">
    <property type="entry name" value="PROTEIN ICFG"/>
    <property type="match status" value="1"/>
</dbReference>
<dbReference type="Proteomes" id="UP000032233">
    <property type="component" value="Unassembled WGS sequence"/>
</dbReference>
<evidence type="ECO:0000313" key="9">
    <source>
        <dbReference type="EMBL" id="KIX15865.1"/>
    </source>
</evidence>
<comment type="caution">
    <text evidence="9">The sequence shown here is derived from an EMBL/GenBank/DDBJ whole genome shotgun (WGS) entry which is preliminary data.</text>
</comment>
<dbReference type="Pfam" id="PF00015">
    <property type="entry name" value="MCPsignal"/>
    <property type="match status" value="1"/>
</dbReference>
<organism evidence="9 10">
    <name type="scientific">Dethiosulfatarculus sandiegensis</name>
    <dbReference type="NCBI Taxonomy" id="1429043"/>
    <lineage>
        <taxon>Bacteria</taxon>
        <taxon>Pseudomonadati</taxon>
        <taxon>Thermodesulfobacteriota</taxon>
        <taxon>Desulfarculia</taxon>
        <taxon>Desulfarculales</taxon>
        <taxon>Desulfarculaceae</taxon>
        <taxon>Dethiosulfatarculus</taxon>
    </lineage>
</organism>
<comment type="subcellular location">
    <subcellularLocation>
        <location evidence="1">Membrane</location>
    </subcellularLocation>
</comment>
<keyword evidence="4" id="KW-0807">Transducer</keyword>
<dbReference type="GO" id="GO:0004888">
    <property type="term" value="F:transmembrane signaling receptor activity"/>
    <property type="evidence" value="ECO:0007669"/>
    <property type="project" value="TreeGrafter"/>
</dbReference>
<dbReference type="PATRIC" id="fig|1429043.3.peg.149"/>
<comment type="similarity">
    <text evidence="3">Belongs to the methyl-accepting chemotaxis (MCP) protein family.</text>
</comment>
<evidence type="ECO:0000313" key="10">
    <source>
        <dbReference type="Proteomes" id="UP000032233"/>
    </source>
</evidence>
<dbReference type="AlphaFoldDB" id="A0A0D2K2J8"/>
<keyword evidence="6" id="KW-0812">Transmembrane</keyword>
<dbReference type="GO" id="GO:0006935">
    <property type="term" value="P:chemotaxis"/>
    <property type="evidence" value="ECO:0007669"/>
    <property type="project" value="TreeGrafter"/>
</dbReference>
<dbReference type="FunCoup" id="A0A0D2K2J8">
    <property type="interactions" value="154"/>
</dbReference>
<feature type="transmembrane region" description="Helical" evidence="6">
    <location>
        <begin position="37"/>
        <end position="60"/>
    </location>
</feature>
<dbReference type="GO" id="GO:0007165">
    <property type="term" value="P:signal transduction"/>
    <property type="evidence" value="ECO:0007669"/>
    <property type="project" value="UniProtKB-KW"/>
</dbReference>
<protein>
    <submittedName>
        <fullName evidence="9">Histidine kinase</fullName>
    </submittedName>
</protein>
<name>A0A0D2K2J8_9BACT</name>
<accession>A0A0D2K2J8</accession>
<evidence type="ECO:0000256" key="1">
    <source>
        <dbReference type="ARBA" id="ARBA00004370"/>
    </source>
</evidence>
<evidence type="ECO:0000259" key="7">
    <source>
        <dbReference type="PROSITE" id="PS50111"/>
    </source>
</evidence>
<keyword evidence="9" id="KW-0808">Transferase</keyword>
<keyword evidence="9" id="KW-0418">Kinase</keyword>
<dbReference type="InterPro" id="IPR003660">
    <property type="entry name" value="HAMP_dom"/>
</dbReference>
<keyword evidence="6" id="KW-0472">Membrane</keyword>
<dbReference type="InParanoid" id="A0A0D2K2J8"/>
<dbReference type="Pfam" id="PF00672">
    <property type="entry name" value="HAMP"/>
    <property type="match status" value="1"/>
</dbReference>
<dbReference type="PANTHER" id="PTHR43531:SF14">
    <property type="entry name" value="METHYL-ACCEPTING CHEMOTAXIS PROTEIN I-RELATED"/>
    <property type="match status" value="1"/>
</dbReference>
<dbReference type="GO" id="GO:0005886">
    <property type="term" value="C:plasma membrane"/>
    <property type="evidence" value="ECO:0007669"/>
    <property type="project" value="TreeGrafter"/>
</dbReference>
<dbReference type="GO" id="GO:0016301">
    <property type="term" value="F:kinase activity"/>
    <property type="evidence" value="ECO:0007669"/>
    <property type="project" value="UniProtKB-KW"/>
</dbReference>
<dbReference type="InterPro" id="IPR051310">
    <property type="entry name" value="MCP_chemotaxis"/>
</dbReference>
<evidence type="ECO:0000256" key="5">
    <source>
        <dbReference type="SAM" id="MobiDB-lite"/>
    </source>
</evidence>
<feature type="region of interest" description="Disordered" evidence="5">
    <location>
        <begin position="366"/>
        <end position="406"/>
    </location>
</feature>
<dbReference type="SMART" id="SM00304">
    <property type="entry name" value="HAMP"/>
    <property type="match status" value="1"/>
</dbReference>
<keyword evidence="2" id="KW-0488">Methylation</keyword>
<evidence type="ECO:0000256" key="3">
    <source>
        <dbReference type="ARBA" id="ARBA00029447"/>
    </source>
</evidence>
<evidence type="ECO:0000256" key="6">
    <source>
        <dbReference type="SAM" id="Phobius"/>
    </source>
</evidence>
<evidence type="ECO:0000256" key="4">
    <source>
        <dbReference type="PROSITE-ProRule" id="PRU00284"/>
    </source>
</evidence>
<gene>
    <name evidence="9" type="ORF">X474_00730</name>
</gene>
<dbReference type="SMART" id="SM00283">
    <property type="entry name" value="MA"/>
    <property type="match status" value="1"/>
</dbReference>
<dbReference type="InterPro" id="IPR004089">
    <property type="entry name" value="MCPsignal_dom"/>
</dbReference>
<dbReference type="Gene3D" id="1.10.287.950">
    <property type="entry name" value="Methyl-accepting chemotaxis protein"/>
    <property type="match status" value="1"/>
</dbReference>
<feature type="domain" description="HAMP" evidence="8">
    <location>
        <begin position="61"/>
        <end position="115"/>
    </location>
</feature>
<keyword evidence="10" id="KW-1185">Reference proteome</keyword>
<sequence>MDRLGPAVVDLLVQIQQSVKAEQDELGPRLQAENDRILTIILAVSVISVILGFLISYLIAKAISGPLREVLERLKDIAQGKGDLTKRIKVNSRDEIGELAGEFNGFLVKLHDIISEVKLSSEVVGGSAGEISQGNQDLNDRTQQQASAVEETASAMEELTSLVKTNAANAEDASRLADQTSEMAKNGGESVARTTEAMKAVTESSHKIAEIINVVNEIAFQTNLLALNAAVEAARAGEAGRGFAVVAGEVRNLAGRSATAAKEIQHLISDSVSKVDLGNELVNESGELLKEIITNVQGVARTIGEMAASSQEQAQGIEEVNRAVAQMDEGVQQNAALVEESASAAEEMASAAENLRNQISQFKVREQGAKQDSSPAARRPLPAPQSRQPVKNAAVAQKSQASNMMEDEFFQTDTLDGFEEF</sequence>
<feature type="compositionally biased region" description="Low complexity" evidence="5">
    <location>
        <begin position="373"/>
        <end position="389"/>
    </location>
</feature>
<dbReference type="PROSITE" id="PS50111">
    <property type="entry name" value="CHEMOTAXIS_TRANSDUC_2"/>
    <property type="match status" value="1"/>
</dbReference>
<evidence type="ECO:0000259" key="8">
    <source>
        <dbReference type="PROSITE" id="PS50885"/>
    </source>
</evidence>
<reference evidence="9 10" key="1">
    <citation type="submission" date="2013-11" db="EMBL/GenBank/DDBJ databases">
        <title>Metagenomic analysis of a methanogenic consortium involved in long chain n-alkane degradation.</title>
        <authorList>
            <person name="Davidova I.A."/>
            <person name="Callaghan A.V."/>
            <person name="Wawrik B."/>
            <person name="Pruitt S."/>
            <person name="Marks C."/>
            <person name="Duncan K.E."/>
            <person name="Suflita J.M."/>
        </authorList>
    </citation>
    <scope>NUCLEOTIDE SEQUENCE [LARGE SCALE GENOMIC DNA]</scope>
    <source>
        <strain evidence="9 10">SPR</strain>
    </source>
</reference>
<keyword evidence="6" id="KW-1133">Transmembrane helix</keyword>
<dbReference type="STRING" id="1429043.X474_00730"/>
<dbReference type="SUPFAM" id="SSF58104">
    <property type="entry name" value="Methyl-accepting chemotaxis protein (MCP) signaling domain"/>
    <property type="match status" value="1"/>
</dbReference>
<proteinExistence type="inferred from homology"/>
<feature type="domain" description="Methyl-accepting transducer" evidence="7">
    <location>
        <begin position="120"/>
        <end position="349"/>
    </location>
</feature>
<dbReference type="EMBL" id="AZAC01000001">
    <property type="protein sequence ID" value="KIX15865.1"/>
    <property type="molecule type" value="Genomic_DNA"/>
</dbReference>
<dbReference type="CDD" id="cd11386">
    <property type="entry name" value="MCP_signal"/>
    <property type="match status" value="1"/>
</dbReference>
<dbReference type="CDD" id="cd06225">
    <property type="entry name" value="HAMP"/>
    <property type="match status" value="1"/>
</dbReference>
<evidence type="ECO:0000256" key="2">
    <source>
        <dbReference type="ARBA" id="ARBA00022481"/>
    </source>
</evidence>
<dbReference type="FunFam" id="1.10.287.950:FF:000001">
    <property type="entry name" value="Methyl-accepting chemotaxis sensory transducer"/>
    <property type="match status" value="1"/>
</dbReference>